<accession>A0ABQ7ZBV4</accession>
<evidence type="ECO:0000313" key="2">
    <source>
        <dbReference type="Proteomes" id="UP000824890"/>
    </source>
</evidence>
<sequence>NQVISSASSVCFDANHPLLRSDHGQNPFTSNLRSSLPNLVFPETDLAIIGNQLAALWPTLNDKILNKQPKGKHRSHALQPPASDVRFPWDARLIPESQNLYRAATPTYRLHGTPEISLENKDECIIGNKKKIIYTYYPSKDLHTNEKVSLLTSDCAPLEPQKHTTVIESLLSEFEITTALQPTLQQENPTASPNFFPNFSILVYSQSTHITAPIMEPSPSTIINTEVCDTLVVGSLTTASNSYAFDSPSRFKGLGDVDEVVTESSSSLNLTRGGRETKTRIKYQNIKWKTIRGRGKYSRRGRGSYH</sequence>
<feature type="non-terminal residue" evidence="1">
    <location>
        <position position="1"/>
    </location>
</feature>
<keyword evidence="2" id="KW-1185">Reference proteome</keyword>
<dbReference type="Proteomes" id="UP000824890">
    <property type="component" value="Unassembled WGS sequence"/>
</dbReference>
<reference evidence="1 2" key="1">
    <citation type="submission" date="2021-05" db="EMBL/GenBank/DDBJ databases">
        <title>Genome Assembly of Synthetic Allotetraploid Brassica napus Reveals Homoeologous Exchanges between Subgenomes.</title>
        <authorList>
            <person name="Davis J.T."/>
        </authorList>
    </citation>
    <scope>NUCLEOTIDE SEQUENCE [LARGE SCALE GENOMIC DNA]</scope>
    <source>
        <strain evidence="2">cv. Da-Ae</strain>
        <tissue evidence="1">Seedling</tissue>
    </source>
</reference>
<proteinExistence type="predicted"/>
<protein>
    <submittedName>
        <fullName evidence="1">Uncharacterized protein</fullName>
    </submittedName>
</protein>
<comment type="caution">
    <text evidence="1">The sequence shown here is derived from an EMBL/GenBank/DDBJ whole genome shotgun (WGS) entry which is preliminary data.</text>
</comment>
<organism evidence="1 2">
    <name type="scientific">Brassica napus</name>
    <name type="common">Rape</name>
    <dbReference type="NCBI Taxonomy" id="3708"/>
    <lineage>
        <taxon>Eukaryota</taxon>
        <taxon>Viridiplantae</taxon>
        <taxon>Streptophyta</taxon>
        <taxon>Embryophyta</taxon>
        <taxon>Tracheophyta</taxon>
        <taxon>Spermatophyta</taxon>
        <taxon>Magnoliopsida</taxon>
        <taxon>eudicotyledons</taxon>
        <taxon>Gunneridae</taxon>
        <taxon>Pentapetalae</taxon>
        <taxon>rosids</taxon>
        <taxon>malvids</taxon>
        <taxon>Brassicales</taxon>
        <taxon>Brassicaceae</taxon>
        <taxon>Brassiceae</taxon>
        <taxon>Brassica</taxon>
    </lineage>
</organism>
<evidence type="ECO:0000313" key="1">
    <source>
        <dbReference type="EMBL" id="KAH0877709.1"/>
    </source>
</evidence>
<dbReference type="EMBL" id="JAGKQM010000015">
    <property type="protein sequence ID" value="KAH0877709.1"/>
    <property type="molecule type" value="Genomic_DNA"/>
</dbReference>
<name>A0ABQ7ZBV4_BRANA</name>
<gene>
    <name evidence="1" type="ORF">HID58_065103</name>
</gene>